<dbReference type="InterPro" id="IPR036051">
    <property type="entry name" value="KRAB_dom_sf"/>
</dbReference>
<dbReference type="PANTHER" id="PTHR23232">
    <property type="entry name" value="KRAB DOMAIN C2H2 ZINC FINGER"/>
    <property type="match status" value="1"/>
</dbReference>
<gene>
    <name evidence="2" type="primary">RGD1311663_predicted</name>
    <name evidence="2" type="ORF">rCG_32044</name>
</gene>
<feature type="non-terminal residue" evidence="2">
    <location>
        <position position="120"/>
    </location>
</feature>
<feature type="domain" description="KRAB" evidence="1">
    <location>
        <begin position="48"/>
        <end position="120"/>
    </location>
</feature>
<evidence type="ECO:0000259" key="1">
    <source>
        <dbReference type="PROSITE" id="PS50805"/>
    </source>
</evidence>
<dbReference type="GO" id="GO:0006355">
    <property type="term" value="P:regulation of DNA-templated transcription"/>
    <property type="evidence" value="ECO:0007669"/>
    <property type="project" value="InterPro"/>
</dbReference>
<organism evidence="2 3">
    <name type="scientific">Rattus norvegicus</name>
    <name type="common">Rat</name>
    <dbReference type="NCBI Taxonomy" id="10116"/>
    <lineage>
        <taxon>Eukaryota</taxon>
        <taxon>Metazoa</taxon>
        <taxon>Chordata</taxon>
        <taxon>Craniata</taxon>
        <taxon>Vertebrata</taxon>
        <taxon>Euteleostomi</taxon>
        <taxon>Mammalia</taxon>
        <taxon>Eutheria</taxon>
        <taxon>Euarchontoglires</taxon>
        <taxon>Glires</taxon>
        <taxon>Rodentia</taxon>
        <taxon>Myomorpha</taxon>
        <taxon>Muroidea</taxon>
        <taxon>Muridae</taxon>
        <taxon>Murinae</taxon>
        <taxon>Rattus</taxon>
    </lineage>
</organism>
<dbReference type="Gene3D" id="6.10.140.140">
    <property type="match status" value="1"/>
</dbReference>
<dbReference type="SUPFAM" id="SSF109640">
    <property type="entry name" value="KRAB domain (Kruppel-associated box)"/>
    <property type="match status" value="1"/>
</dbReference>
<dbReference type="InterPro" id="IPR050169">
    <property type="entry name" value="Krueppel_C2H2_ZnF"/>
</dbReference>
<dbReference type="SMART" id="SM00349">
    <property type="entry name" value="KRAB"/>
    <property type="match status" value="1"/>
</dbReference>
<dbReference type="PROSITE" id="PS50805">
    <property type="entry name" value="KRAB"/>
    <property type="match status" value="1"/>
</dbReference>
<dbReference type="AlphaFoldDB" id="A6KS52"/>
<dbReference type="EMBL" id="CH474102">
    <property type="protein sequence ID" value="EDL83201.1"/>
    <property type="molecule type" value="Genomic_DNA"/>
</dbReference>
<proteinExistence type="predicted"/>
<dbReference type="CDD" id="cd07765">
    <property type="entry name" value="KRAB_A-box"/>
    <property type="match status" value="1"/>
</dbReference>
<evidence type="ECO:0000313" key="2">
    <source>
        <dbReference type="EMBL" id="EDL83201.1"/>
    </source>
</evidence>
<dbReference type="Proteomes" id="UP000234681">
    <property type="component" value="Chromosome 1"/>
</dbReference>
<evidence type="ECO:0000313" key="3">
    <source>
        <dbReference type="Proteomes" id="UP000234681"/>
    </source>
</evidence>
<sequence length="120" mass="13317">MKAKKTVGSSGSCVRAPALSTEPMAAVKHLAQIPRCTEAGMICTQGCVTIEDVTVYFSQEEWKLLDEAQRLLYLDVMLENFTLISSLVYRYKAEAEEKTCARSLSQTEAPQVRTPKQGQL</sequence>
<dbReference type="PANTHER" id="PTHR23232:SF133">
    <property type="entry name" value="RIKEN CDNA 1700020N01 GENE"/>
    <property type="match status" value="1"/>
</dbReference>
<dbReference type="InterPro" id="IPR001909">
    <property type="entry name" value="KRAB"/>
</dbReference>
<accession>A6KS52</accession>
<protein>
    <submittedName>
        <fullName evidence="2">Similar to RIKEN cDNA A230102I05 (Predicted)</fullName>
    </submittedName>
</protein>
<dbReference type="Pfam" id="PF01352">
    <property type="entry name" value="KRAB"/>
    <property type="match status" value="1"/>
</dbReference>
<reference evidence="2 3" key="1">
    <citation type="submission" date="2005-09" db="EMBL/GenBank/DDBJ databases">
        <authorList>
            <person name="Mural R.J."/>
            <person name="Li P.W."/>
            <person name="Adams M.D."/>
            <person name="Amanatides P.G."/>
            <person name="Baden-Tillson H."/>
            <person name="Barnstead M."/>
            <person name="Chin S.H."/>
            <person name="Dew I."/>
            <person name="Evans C.A."/>
            <person name="Ferriera S."/>
            <person name="Flanigan M."/>
            <person name="Fosler C."/>
            <person name="Glodek A."/>
            <person name="Gu Z."/>
            <person name="Holt R.A."/>
            <person name="Jennings D."/>
            <person name="Kraft C.L."/>
            <person name="Lu F."/>
            <person name="Nguyen T."/>
            <person name="Nusskern D.R."/>
            <person name="Pfannkoch C.M."/>
            <person name="Sitter C."/>
            <person name="Sutton G.G."/>
            <person name="Venter J.C."/>
            <person name="Wang Z."/>
            <person name="Woodage T."/>
            <person name="Zheng X.H."/>
            <person name="Zhong F."/>
        </authorList>
    </citation>
    <scope>NUCLEOTIDE SEQUENCE [LARGE SCALE GENOMIC DNA]</scope>
    <source>
        <strain>BN</strain>
        <strain evidence="3">Sprague-Dawley</strain>
    </source>
</reference>
<name>A6KS52_RAT</name>